<dbReference type="EMBL" id="GBRH01225099">
    <property type="protein sequence ID" value="JAD72796.1"/>
    <property type="molecule type" value="Transcribed_RNA"/>
</dbReference>
<proteinExistence type="predicted"/>
<organism evidence="1">
    <name type="scientific">Arundo donax</name>
    <name type="common">Giant reed</name>
    <name type="synonym">Donax arundinaceus</name>
    <dbReference type="NCBI Taxonomy" id="35708"/>
    <lineage>
        <taxon>Eukaryota</taxon>
        <taxon>Viridiplantae</taxon>
        <taxon>Streptophyta</taxon>
        <taxon>Embryophyta</taxon>
        <taxon>Tracheophyta</taxon>
        <taxon>Spermatophyta</taxon>
        <taxon>Magnoliopsida</taxon>
        <taxon>Liliopsida</taxon>
        <taxon>Poales</taxon>
        <taxon>Poaceae</taxon>
        <taxon>PACMAD clade</taxon>
        <taxon>Arundinoideae</taxon>
        <taxon>Arundineae</taxon>
        <taxon>Arundo</taxon>
    </lineage>
</organism>
<accession>A0A0A9CB27</accession>
<evidence type="ECO:0000313" key="1">
    <source>
        <dbReference type="EMBL" id="JAD72796.1"/>
    </source>
</evidence>
<reference evidence="1" key="1">
    <citation type="submission" date="2014-09" db="EMBL/GenBank/DDBJ databases">
        <authorList>
            <person name="Magalhaes I.L.F."/>
            <person name="Oliveira U."/>
            <person name="Santos F.R."/>
            <person name="Vidigal T.H.D.A."/>
            <person name="Brescovit A.D."/>
            <person name="Santos A.J."/>
        </authorList>
    </citation>
    <scope>NUCLEOTIDE SEQUENCE</scope>
    <source>
        <tissue evidence="1">Shoot tissue taken approximately 20 cm above the soil surface</tissue>
    </source>
</reference>
<name>A0A0A9CB27_ARUDO</name>
<protein>
    <submittedName>
        <fullName evidence="1">Uncharacterized protein</fullName>
    </submittedName>
</protein>
<sequence length="20" mass="2366">MMVQFGWLKNTDIRGCAFFT</sequence>
<dbReference type="AlphaFoldDB" id="A0A0A9CB27"/>
<reference evidence="1" key="2">
    <citation type="journal article" date="2015" name="Data Brief">
        <title>Shoot transcriptome of the giant reed, Arundo donax.</title>
        <authorList>
            <person name="Barrero R.A."/>
            <person name="Guerrero F.D."/>
            <person name="Moolhuijzen P."/>
            <person name="Goolsby J.A."/>
            <person name="Tidwell J."/>
            <person name="Bellgard S.E."/>
            <person name="Bellgard M.I."/>
        </authorList>
    </citation>
    <scope>NUCLEOTIDE SEQUENCE</scope>
    <source>
        <tissue evidence="1">Shoot tissue taken approximately 20 cm above the soil surface</tissue>
    </source>
</reference>